<evidence type="ECO:0008006" key="4">
    <source>
        <dbReference type="Google" id="ProtNLM"/>
    </source>
</evidence>
<feature type="compositionally biased region" description="Basic residues" evidence="1">
    <location>
        <begin position="83"/>
        <end position="94"/>
    </location>
</feature>
<dbReference type="Proteomes" id="UP001180020">
    <property type="component" value="Unassembled WGS sequence"/>
</dbReference>
<organism evidence="2 3">
    <name type="scientific">Acorus calamus</name>
    <name type="common">Sweet flag</name>
    <dbReference type="NCBI Taxonomy" id="4465"/>
    <lineage>
        <taxon>Eukaryota</taxon>
        <taxon>Viridiplantae</taxon>
        <taxon>Streptophyta</taxon>
        <taxon>Embryophyta</taxon>
        <taxon>Tracheophyta</taxon>
        <taxon>Spermatophyta</taxon>
        <taxon>Magnoliopsida</taxon>
        <taxon>Liliopsida</taxon>
        <taxon>Acoraceae</taxon>
        <taxon>Acorus</taxon>
    </lineage>
</organism>
<dbReference type="AlphaFoldDB" id="A0AAV9DFX2"/>
<gene>
    <name evidence="2" type="ORF">QJS10_CPB14g01342</name>
</gene>
<proteinExistence type="predicted"/>
<evidence type="ECO:0000256" key="1">
    <source>
        <dbReference type="SAM" id="MobiDB-lite"/>
    </source>
</evidence>
<accession>A0AAV9DFX2</accession>
<sequence>MERMDYRRKFVIKWRGKLVPKAFKYVQNLVKDIGEYIVRRSDDHREEVVGPDISYAFAVGPMPSRDEWTKVDLPFTVCPPKTVRPRGRPKKNRIRNPDEKKKRRHLEMKGLEEVEELIEGEEEEGQQHLAWVVLDLVKEAVWVVTNQWVLMLKEAT</sequence>
<name>A0AAV9DFX2_ACOCL</name>
<protein>
    <recommendedName>
        <fullName evidence="4">Chromo domain-containing protein</fullName>
    </recommendedName>
</protein>
<comment type="caution">
    <text evidence="2">The sequence shown here is derived from an EMBL/GenBank/DDBJ whole genome shotgun (WGS) entry which is preliminary data.</text>
</comment>
<keyword evidence="3" id="KW-1185">Reference proteome</keyword>
<reference evidence="2" key="2">
    <citation type="submission" date="2023-06" db="EMBL/GenBank/DDBJ databases">
        <authorList>
            <person name="Ma L."/>
            <person name="Liu K.-W."/>
            <person name="Li Z."/>
            <person name="Hsiao Y.-Y."/>
            <person name="Qi Y."/>
            <person name="Fu T."/>
            <person name="Tang G."/>
            <person name="Zhang D."/>
            <person name="Sun W.-H."/>
            <person name="Liu D.-K."/>
            <person name="Li Y."/>
            <person name="Chen G.-Z."/>
            <person name="Liu X.-D."/>
            <person name="Liao X.-Y."/>
            <person name="Jiang Y.-T."/>
            <person name="Yu X."/>
            <person name="Hao Y."/>
            <person name="Huang J."/>
            <person name="Zhao X.-W."/>
            <person name="Ke S."/>
            <person name="Chen Y.-Y."/>
            <person name="Wu W.-L."/>
            <person name="Hsu J.-L."/>
            <person name="Lin Y.-F."/>
            <person name="Huang M.-D."/>
            <person name="Li C.-Y."/>
            <person name="Huang L."/>
            <person name="Wang Z.-W."/>
            <person name="Zhao X."/>
            <person name="Zhong W.-Y."/>
            <person name="Peng D.-H."/>
            <person name="Ahmad S."/>
            <person name="Lan S."/>
            <person name="Zhang J.-S."/>
            <person name="Tsai W.-C."/>
            <person name="Van De Peer Y."/>
            <person name="Liu Z.-J."/>
        </authorList>
    </citation>
    <scope>NUCLEOTIDE SEQUENCE</scope>
    <source>
        <strain evidence="2">CP</strain>
        <tissue evidence="2">Leaves</tissue>
    </source>
</reference>
<reference evidence="2" key="1">
    <citation type="journal article" date="2023" name="Nat. Commun.">
        <title>Diploid and tetraploid genomes of Acorus and the evolution of monocots.</title>
        <authorList>
            <person name="Ma L."/>
            <person name="Liu K.W."/>
            <person name="Li Z."/>
            <person name="Hsiao Y.Y."/>
            <person name="Qi Y."/>
            <person name="Fu T."/>
            <person name="Tang G.D."/>
            <person name="Zhang D."/>
            <person name="Sun W.H."/>
            <person name="Liu D.K."/>
            <person name="Li Y."/>
            <person name="Chen G.Z."/>
            <person name="Liu X.D."/>
            <person name="Liao X.Y."/>
            <person name="Jiang Y.T."/>
            <person name="Yu X."/>
            <person name="Hao Y."/>
            <person name="Huang J."/>
            <person name="Zhao X.W."/>
            <person name="Ke S."/>
            <person name="Chen Y.Y."/>
            <person name="Wu W.L."/>
            <person name="Hsu J.L."/>
            <person name="Lin Y.F."/>
            <person name="Huang M.D."/>
            <person name="Li C.Y."/>
            <person name="Huang L."/>
            <person name="Wang Z.W."/>
            <person name="Zhao X."/>
            <person name="Zhong W.Y."/>
            <person name="Peng D.H."/>
            <person name="Ahmad S."/>
            <person name="Lan S."/>
            <person name="Zhang J.S."/>
            <person name="Tsai W.C."/>
            <person name="Van de Peer Y."/>
            <person name="Liu Z.J."/>
        </authorList>
    </citation>
    <scope>NUCLEOTIDE SEQUENCE</scope>
    <source>
        <strain evidence="2">CP</strain>
    </source>
</reference>
<evidence type="ECO:0000313" key="3">
    <source>
        <dbReference type="Proteomes" id="UP001180020"/>
    </source>
</evidence>
<feature type="region of interest" description="Disordered" evidence="1">
    <location>
        <begin position="79"/>
        <end position="102"/>
    </location>
</feature>
<evidence type="ECO:0000313" key="2">
    <source>
        <dbReference type="EMBL" id="KAK1298972.1"/>
    </source>
</evidence>
<dbReference type="EMBL" id="JAUJYO010000014">
    <property type="protein sequence ID" value="KAK1298972.1"/>
    <property type="molecule type" value="Genomic_DNA"/>
</dbReference>